<accession>A0A2Z2P234</accession>
<dbReference type="PANTHER" id="PTHR30086">
    <property type="entry name" value="ARGININE EXPORTER PROTEIN ARGO"/>
    <property type="match status" value="1"/>
</dbReference>
<evidence type="ECO:0000256" key="6">
    <source>
        <dbReference type="SAM" id="Phobius"/>
    </source>
</evidence>
<feature type="transmembrane region" description="Helical" evidence="6">
    <location>
        <begin position="177"/>
        <end position="198"/>
    </location>
</feature>
<reference evidence="7 8" key="1">
    <citation type="submission" date="2016-12" db="EMBL/GenBank/DDBJ databases">
        <authorList>
            <person name="Song W.-J."/>
            <person name="Kurnit D.M."/>
        </authorList>
    </citation>
    <scope>NUCLEOTIDE SEQUENCE [LARGE SCALE GENOMIC DNA]</scope>
    <source>
        <strain evidence="7 8">IMCC3135</strain>
    </source>
</reference>
<evidence type="ECO:0000313" key="8">
    <source>
        <dbReference type="Proteomes" id="UP000250079"/>
    </source>
</evidence>
<dbReference type="InterPro" id="IPR001123">
    <property type="entry name" value="LeuE-type"/>
</dbReference>
<dbReference type="Pfam" id="PF01810">
    <property type="entry name" value="LysE"/>
    <property type="match status" value="1"/>
</dbReference>
<dbReference type="AlphaFoldDB" id="A0A2Z2P234"/>
<keyword evidence="8" id="KW-1185">Reference proteome</keyword>
<evidence type="ECO:0000256" key="5">
    <source>
        <dbReference type="ARBA" id="ARBA00023136"/>
    </source>
</evidence>
<evidence type="ECO:0000256" key="1">
    <source>
        <dbReference type="ARBA" id="ARBA00004651"/>
    </source>
</evidence>
<proteinExistence type="predicted"/>
<name>A0A2Z2P234_9GAMM</name>
<evidence type="ECO:0000313" key="7">
    <source>
        <dbReference type="EMBL" id="ASJ76328.1"/>
    </source>
</evidence>
<keyword evidence="4 6" id="KW-1133">Transmembrane helix</keyword>
<evidence type="ECO:0000256" key="3">
    <source>
        <dbReference type="ARBA" id="ARBA00022692"/>
    </source>
</evidence>
<dbReference type="KEGG" id="gai:IMCC3135_31400"/>
<dbReference type="GO" id="GO:0015171">
    <property type="term" value="F:amino acid transmembrane transporter activity"/>
    <property type="evidence" value="ECO:0007669"/>
    <property type="project" value="TreeGrafter"/>
</dbReference>
<dbReference type="GO" id="GO:0005886">
    <property type="term" value="C:plasma membrane"/>
    <property type="evidence" value="ECO:0007669"/>
    <property type="project" value="UniProtKB-SubCell"/>
</dbReference>
<feature type="transmembrane region" description="Helical" evidence="6">
    <location>
        <begin position="71"/>
        <end position="92"/>
    </location>
</feature>
<comment type="subcellular location">
    <subcellularLocation>
        <location evidence="1">Cell membrane</location>
        <topology evidence="1">Multi-pass membrane protein</topology>
    </subcellularLocation>
</comment>
<evidence type="ECO:0000256" key="2">
    <source>
        <dbReference type="ARBA" id="ARBA00022475"/>
    </source>
</evidence>
<dbReference type="PANTHER" id="PTHR30086:SF20">
    <property type="entry name" value="ARGININE EXPORTER PROTEIN ARGO-RELATED"/>
    <property type="match status" value="1"/>
</dbReference>
<organism evidence="7 8">
    <name type="scientific">Granulosicoccus antarcticus IMCC3135</name>
    <dbReference type="NCBI Taxonomy" id="1192854"/>
    <lineage>
        <taxon>Bacteria</taxon>
        <taxon>Pseudomonadati</taxon>
        <taxon>Pseudomonadota</taxon>
        <taxon>Gammaproteobacteria</taxon>
        <taxon>Chromatiales</taxon>
        <taxon>Granulosicoccaceae</taxon>
        <taxon>Granulosicoccus</taxon>
    </lineage>
</organism>
<dbReference type="Proteomes" id="UP000250079">
    <property type="component" value="Chromosome"/>
</dbReference>
<keyword evidence="3 6" id="KW-0812">Transmembrane</keyword>
<protein>
    <submittedName>
        <fullName evidence="7">Arginine exporter protein ArgO</fullName>
    </submittedName>
</protein>
<keyword evidence="5 6" id="KW-0472">Membrane</keyword>
<dbReference type="RefSeq" id="WP_088921118.1">
    <property type="nucleotide sequence ID" value="NZ_CP018632.1"/>
</dbReference>
<gene>
    <name evidence="7" type="primary">argO</name>
    <name evidence="7" type="ORF">IMCC3135_31400</name>
</gene>
<feature type="transmembrane region" description="Helical" evidence="6">
    <location>
        <begin position="104"/>
        <end position="122"/>
    </location>
</feature>
<dbReference type="OrthoDB" id="5638726at2"/>
<evidence type="ECO:0000256" key="4">
    <source>
        <dbReference type="ARBA" id="ARBA00022989"/>
    </source>
</evidence>
<sequence>MLAALTAGFFLGASLIIAIGSQNAFVLRQGLRGEHVALICLTCAFSDALLITAGVFGFGELVEHSPWIAPVARYGGAAFLLGYALLAFVSAWRGGGTLEAAERAAPSWKVALLTCLALTWLNPHVYLDTLVLLGAASVKYEAFPSAFAIGAVCASFLFFFSLGYGARLLQPLFARPMAWRILDVVIGVVMLLIAASLLR</sequence>
<dbReference type="EMBL" id="CP018632">
    <property type="protein sequence ID" value="ASJ76328.1"/>
    <property type="molecule type" value="Genomic_DNA"/>
</dbReference>
<feature type="transmembrane region" description="Helical" evidence="6">
    <location>
        <begin position="38"/>
        <end position="59"/>
    </location>
</feature>
<feature type="transmembrane region" description="Helical" evidence="6">
    <location>
        <begin position="6"/>
        <end position="26"/>
    </location>
</feature>
<feature type="transmembrane region" description="Helical" evidence="6">
    <location>
        <begin position="142"/>
        <end position="165"/>
    </location>
</feature>
<keyword evidence="2" id="KW-1003">Cell membrane</keyword>